<dbReference type="Gene3D" id="2.60.120.580">
    <property type="entry name" value="Acetamidase/Formamidase-like domains"/>
    <property type="match status" value="2"/>
</dbReference>
<dbReference type="InterPro" id="IPR004304">
    <property type="entry name" value="FmdA_AmdA"/>
</dbReference>
<keyword evidence="2" id="KW-1185">Reference proteome</keyword>
<dbReference type="PANTHER" id="PTHR31891">
    <property type="entry name" value="FORMAMIDASE C869.04-RELATED"/>
    <property type="match status" value="1"/>
</dbReference>
<dbReference type="SUPFAM" id="SSF141130">
    <property type="entry name" value="Acetamidase/Formamidase-like"/>
    <property type="match status" value="1"/>
</dbReference>
<accession>A0ABP6V6X6</accession>
<protein>
    <submittedName>
        <fullName evidence="1">Acetamidase/formamidase family protein</fullName>
    </submittedName>
</protein>
<reference evidence="2" key="1">
    <citation type="journal article" date="2019" name="Int. J. Syst. Evol. Microbiol.">
        <title>The Global Catalogue of Microorganisms (GCM) 10K type strain sequencing project: providing services to taxonomists for standard genome sequencing and annotation.</title>
        <authorList>
            <consortium name="The Broad Institute Genomics Platform"/>
            <consortium name="The Broad Institute Genome Sequencing Center for Infectious Disease"/>
            <person name="Wu L."/>
            <person name="Ma J."/>
        </authorList>
    </citation>
    <scope>NUCLEOTIDE SEQUENCE [LARGE SCALE GENOMIC DNA]</scope>
    <source>
        <strain evidence="2">JCM 16898</strain>
    </source>
</reference>
<evidence type="ECO:0000313" key="2">
    <source>
        <dbReference type="Proteomes" id="UP001500689"/>
    </source>
</evidence>
<evidence type="ECO:0000313" key="1">
    <source>
        <dbReference type="EMBL" id="GAA3527319.1"/>
    </source>
</evidence>
<sequence>MIMQHSLAATHRSFDRALAPALTIDDGDTVEFDCPSIFDWGPGASIEDLKNLDLAHPHIITGPVLIRGARPGDALAVDILDVRLTTPQGVVAFMPGFGLLADDFDEFYVHVVRYAGKFGEIRDGVRVPLEPFLGIMGVAPAAPGEHSTIPPRAVGGNLDNRHLRPGTRLLLPVEVPGALFSCGDGHAAQGDGEVCGTAIETSVSAKLRFSLVPGGAGTAPRAQVSAPVERPVDCGHLVTMGVGNDLYEGSRQAVRSLIELLVSEHGLTRQEAYVLSSCAADLRVSEIVNVPNWLVSAYLPLSVFESEEA</sequence>
<dbReference type="Proteomes" id="UP001500689">
    <property type="component" value="Unassembled WGS sequence"/>
</dbReference>
<comment type="caution">
    <text evidence="1">The sequence shown here is derived from an EMBL/GenBank/DDBJ whole genome shotgun (WGS) entry which is preliminary data.</text>
</comment>
<dbReference type="Gene3D" id="3.10.28.20">
    <property type="entry name" value="Acetamidase/Formamidase-like domains"/>
    <property type="match status" value="1"/>
</dbReference>
<name>A0ABP6V6X6_9PSEU</name>
<organism evidence="1 2">
    <name type="scientific">Amycolatopsis ultiminotia</name>
    <dbReference type="NCBI Taxonomy" id="543629"/>
    <lineage>
        <taxon>Bacteria</taxon>
        <taxon>Bacillati</taxon>
        <taxon>Actinomycetota</taxon>
        <taxon>Actinomycetes</taxon>
        <taxon>Pseudonocardiales</taxon>
        <taxon>Pseudonocardiaceae</taxon>
        <taxon>Amycolatopsis</taxon>
    </lineage>
</organism>
<gene>
    <name evidence="1" type="ORF">GCM10022222_07890</name>
</gene>
<dbReference type="EMBL" id="BAAAZN010000001">
    <property type="protein sequence ID" value="GAA3527319.1"/>
    <property type="molecule type" value="Genomic_DNA"/>
</dbReference>
<proteinExistence type="predicted"/>
<dbReference type="Pfam" id="PF03069">
    <property type="entry name" value="FmdA_AmdA"/>
    <property type="match status" value="2"/>
</dbReference>
<dbReference type="PANTHER" id="PTHR31891:SF1">
    <property type="entry name" value="FORMAMIDASE C869.04-RELATED"/>
    <property type="match status" value="1"/>
</dbReference>